<dbReference type="InterPro" id="IPR009057">
    <property type="entry name" value="Homeodomain-like_sf"/>
</dbReference>
<sequence>MSGGTGKDPSRLTPRGAATRDRIVATAADLMHRQGVAATTLDQIVLACDVSKSQLYHYFPNKDALIADVIAAQASRVILHQNSLLEQLHSMDDLEKWRDLLVAGMHRDAGYRCPLGSLANELVGRSGHAHPLLAAAFDSLRDALAGGLARLQEEGELGSEVTADELALGVIAALQGGYLLAATMQDEQPFRLAIDMALSRIRALAADR</sequence>
<dbReference type="InterPro" id="IPR054156">
    <property type="entry name" value="YxaF_TetR_C"/>
</dbReference>
<evidence type="ECO:0000256" key="4">
    <source>
        <dbReference type="PROSITE-ProRule" id="PRU00335"/>
    </source>
</evidence>
<accession>A0A8J3U0J9</accession>
<name>A0A8J3U0J9_9ACTN</name>
<dbReference type="SUPFAM" id="SSF46689">
    <property type="entry name" value="Homeodomain-like"/>
    <property type="match status" value="1"/>
</dbReference>
<feature type="DNA-binding region" description="H-T-H motif" evidence="4">
    <location>
        <begin position="40"/>
        <end position="59"/>
    </location>
</feature>
<reference evidence="6 7" key="1">
    <citation type="submission" date="2021-01" db="EMBL/GenBank/DDBJ databases">
        <title>Whole genome shotgun sequence of Planotetraspora phitsanulokensis NBRC 104273.</title>
        <authorList>
            <person name="Komaki H."/>
            <person name="Tamura T."/>
        </authorList>
    </citation>
    <scope>NUCLEOTIDE SEQUENCE [LARGE SCALE GENOMIC DNA]</scope>
    <source>
        <strain evidence="6 7">NBRC 104273</strain>
    </source>
</reference>
<evidence type="ECO:0000259" key="5">
    <source>
        <dbReference type="PROSITE" id="PS50977"/>
    </source>
</evidence>
<dbReference type="EMBL" id="BOOP01000003">
    <property type="protein sequence ID" value="GII36055.1"/>
    <property type="molecule type" value="Genomic_DNA"/>
</dbReference>
<dbReference type="PANTHER" id="PTHR47506">
    <property type="entry name" value="TRANSCRIPTIONAL REGULATORY PROTEIN"/>
    <property type="match status" value="1"/>
</dbReference>
<dbReference type="Proteomes" id="UP000622547">
    <property type="component" value="Unassembled WGS sequence"/>
</dbReference>
<protein>
    <submittedName>
        <fullName evidence="6">Transcriptional regulator</fullName>
    </submittedName>
</protein>
<feature type="domain" description="HTH tetR-type" evidence="5">
    <location>
        <begin position="17"/>
        <end position="77"/>
    </location>
</feature>
<evidence type="ECO:0000256" key="2">
    <source>
        <dbReference type="ARBA" id="ARBA00023125"/>
    </source>
</evidence>
<keyword evidence="1" id="KW-0805">Transcription regulation</keyword>
<dbReference type="RefSeq" id="WP_204071758.1">
    <property type="nucleotide sequence ID" value="NZ_BAABHI010000012.1"/>
</dbReference>
<keyword evidence="7" id="KW-1185">Reference proteome</keyword>
<keyword evidence="2 4" id="KW-0238">DNA-binding</keyword>
<gene>
    <name evidence="6" type="ORF">Pph01_10580</name>
</gene>
<organism evidence="6 7">
    <name type="scientific">Planotetraspora phitsanulokensis</name>
    <dbReference type="NCBI Taxonomy" id="575192"/>
    <lineage>
        <taxon>Bacteria</taxon>
        <taxon>Bacillati</taxon>
        <taxon>Actinomycetota</taxon>
        <taxon>Actinomycetes</taxon>
        <taxon>Streptosporangiales</taxon>
        <taxon>Streptosporangiaceae</taxon>
        <taxon>Planotetraspora</taxon>
    </lineage>
</organism>
<dbReference type="Pfam" id="PF21993">
    <property type="entry name" value="TetR_C_13_2"/>
    <property type="match status" value="1"/>
</dbReference>
<dbReference type="PROSITE" id="PS50977">
    <property type="entry name" value="HTH_TETR_2"/>
    <property type="match status" value="1"/>
</dbReference>
<dbReference type="GO" id="GO:0003677">
    <property type="term" value="F:DNA binding"/>
    <property type="evidence" value="ECO:0007669"/>
    <property type="project" value="UniProtKB-UniRule"/>
</dbReference>
<dbReference type="AlphaFoldDB" id="A0A8J3U0J9"/>
<dbReference type="Gene3D" id="1.10.357.10">
    <property type="entry name" value="Tetracycline Repressor, domain 2"/>
    <property type="match status" value="1"/>
</dbReference>
<evidence type="ECO:0000256" key="1">
    <source>
        <dbReference type="ARBA" id="ARBA00023015"/>
    </source>
</evidence>
<dbReference type="PRINTS" id="PR00455">
    <property type="entry name" value="HTHTETR"/>
</dbReference>
<dbReference type="SUPFAM" id="SSF48498">
    <property type="entry name" value="Tetracyclin repressor-like, C-terminal domain"/>
    <property type="match status" value="1"/>
</dbReference>
<proteinExistence type="predicted"/>
<dbReference type="InterPro" id="IPR036271">
    <property type="entry name" value="Tet_transcr_reg_TetR-rel_C_sf"/>
</dbReference>
<comment type="caution">
    <text evidence="6">The sequence shown here is derived from an EMBL/GenBank/DDBJ whole genome shotgun (WGS) entry which is preliminary data.</text>
</comment>
<keyword evidence="3" id="KW-0804">Transcription</keyword>
<evidence type="ECO:0000313" key="6">
    <source>
        <dbReference type="EMBL" id="GII36055.1"/>
    </source>
</evidence>
<dbReference type="PANTHER" id="PTHR47506:SF1">
    <property type="entry name" value="HTH-TYPE TRANSCRIPTIONAL REGULATOR YJDC"/>
    <property type="match status" value="1"/>
</dbReference>
<evidence type="ECO:0000313" key="7">
    <source>
        <dbReference type="Proteomes" id="UP000622547"/>
    </source>
</evidence>
<dbReference type="InterPro" id="IPR001647">
    <property type="entry name" value="HTH_TetR"/>
</dbReference>
<evidence type="ECO:0000256" key="3">
    <source>
        <dbReference type="ARBA" id="ARBA00023163"/>
    </source>
</evidence>
<dbReference type="Pfam" id="PF00440">
    <property type="entry name" value="TetR_N"/>
    <property type="match status" value="1"/>
</dbReference>